<sequence length="170" mass="18907">MSTTLRRAVLGDAETLSALGARTFTETFAHLYPPKDLATFLAYAYGLERTCRDLADPEKASWILEHDGQAIGYALAGPCDLPHPDVEPGHGELKRIYVLKEHQGGGRGSLLLNTALEWLEQDGPRPLWIGVWSENFGAQRLYGRMGFAKAGEYFFPVGEIQDLEFILRRG</sequence>
<keyword evidence="1 4" id="KW-0808">Transferase</keyword>
<evidence type="ECO:0000259" key="3">
    <source>
        <dbReference type="PROSITE" id="PS51186"/>
    </source>
</evidence>
<reference evidence="4 5" key="1">
    <citation type="submission" date="2018-04" db="EMBL/GenBank/DDBJ databases">
        <title>The genome sequence of Caulobacter sp. 736.</title>
        <authorList>
            <person name="Gao J."/>
            <person name="Sun J."/>
        </authorList>
    </citation>
    <scope>NUCLEOTIDE SEQUENCE [LARGE SCALE GENOMIC DNA]</scope>
    <source>
        <strain evidence="4 5">736</strain>
    </source>
</reference>
<evidence type="ECO:0000256" key="1">
    <source>
        <dbReference type="ARBA" id="ARBA00022679"/>
    </source>
</evidence>
<dbReference type="EMBL" id="QDKP01000042">
    <property type="protein sequence ID" value="PVM79487.1"/>
    <property type="molecule type" value="Genomic_DNA"/>
</dbReference>
<dbReference type="SUPFAM" id="SSF55729">
    <property type="entry name" value="Acyl-CoA N-acyltransferases (Nat)"/>
    <property type="match status" value="1"/>
</dbReference>
<name>A0A2T9JB85_9CAUL</name>
<keyword evidence="2" id="KW-0012">Acyltransferase</keyword>
<keyword evidence="5" id="KW-1185">Reference proteome</keyword>
<dbReference type="Gene3D" id="3.40.630.30">
    <property type="match status" value="1"/>
</dbReference>
<dbReference type="InterPro" id="IPR016181">
    <property type="entry name" value="Acyl_CoA_acyltransferase"/>
</dbReference>
<feature type="domain" description="N-acetyltransferase" evidence="3">
    <location>
        <begin position="3"/>
        <end position="170"/>
    </location>
</feature>
<dbReference type="GO" id="GO:0016747">
    <property type="term" value="F:acyltransferase activity, transferring groups other than amino-acyl groups"/>
    <property type="evidence" value="ECO:0007669"/>
    <property type="project" value="InterPro"/>
</dbReference>
<dbReference type="RefSeq" id="WP_116568398.1">
    <property type="nucleotide sequence ID" value="NZ_QDKP01000042.1"/>
</dbReference>
<protein>
    <submittedName>
        <fullName evidence="4">GNAT family N-acetyltransferase</fullName>
    </submittedName>
</protein>
<accession>A0A2T9JB85</accession>
<dbReference type="PROSITE" id="PS51186">
    <property type="entry name" value="GNAT"/>
    <property type="match status" value="1"/>
</dbReference>
<dbReference type="Proteomes" id="UP000244913">
    <property type="component" value="Unassembled WGS sequence"/>
</dbReference>
<evidence type="ECO:0000313" key="4">
    <source>
        <dbReference type="EMBL" id="PVM79487.1"/>
    </source>
</evidence>
<dbReference type="InterPro" id="IPR000182">
    <property type="entry name" value="GNAT_dom"/>
</dbReference>
<dbReference type="AlphaFoldDB" id="A0A2T9JB85"/>
<dbReference type="Pfam" id="PF00583">
    <property type="entry name" value="Acetyltransf_1"/>
    <property type="match status" value="1"/>
</dbReference>
<dbReference type="CDD" id="cd04301">
    <property type="entry name" value="NAT_SF"/>
    <property type="match status" value="1"/>
</dbReference>
<dbReference type="PANTHER" id="PTHR43877">
    <property type="entry name" value="AMINOALKYLPHOSPHONATE N-ACETYLTRANSFERASE-RELATED-RELATED"/>
    <property type="match status" value="1"/>
</dbReference>
<gene>
    <name evidence="4" type="ORF">DDF65_14670</name>
</gene>
<dbReference type="PANTHER" id="PTHR43877:SF1">
    <property type="entry name" value="ACETYLTRANSFERASE"/>
    <property type="match status" value="1"/>
</dbReference>
<comment type="caution">
    <text evidence="4">The sequence shown here is derived from an EMBL/GenBank/DDBJ whole genome shotgun (WGS) entry which is preliminary data.</text>
</comment>
<dbReference type="InterPro" id="IPR050832">
    <property type="entry name" value="Bact_Acetyltransf"/>
</dbReference>
<proteinExistence type="predicted"/>
<evidence type="ECO:0000256" key="2">
    <source>
        <dbReference type="ARBA" id="ARBA00023315"/>
    </source>
</evidence>
<organism evidence="4 5">
    <name type="scientific">Caulobacter radicis</name>
    <dbReference type="NCBI Taxonomy" id="2172650"/>
    <lineage>
        <taxon>Bacteria</taxon>
        <taxon>Pseudomonadati</taxon>
        <taxon>Pseudomonadota</taxon>
        <taxon>Alphaproteobacteria</taxon>
        <taxon>Caulobacterales</taxon>
        <taxon>Caulobacteraceae</taxon>
        <taxon>Caulobacter</taxon>
    </lineage>
</organism>
<evidence type="ECO:0000313" key="5">
    <source>
        <dbReference type="Proteomes" id="UP000244913"/>
    </source>
</evidence>